<organism evidence="1 2">
    <name type="scientific">Microbacterium aerolatum</name>
    <dbReference type="NCBI Taxonomy" id="153731"/>
    <lineage>
        <taxon>Bacteria</taxon>
        <taxon>Bacillati</taxon>
        <taxon>Actinomycetota</taxon>
        <taxon>Actinomycetes</taxon>
        <taxon>Micrococcales</taxon>
        <taxon>Microbacteriaceae</taxon>
        <taxon>Microbacterium</taxon>
    </lineage>
</organism>
<accession>A0A511ABC8</accession>
<reference evidence="1 2" key="1">
    <citation type="submission" date="2019-07" db="EMBL/GenBank/DDBJ databases">
        <title>Whole genome shotgun sequence of Microbacterium aerolatum NBRC 103071.</title>
        <authorList>
            <person name="Hosoyama A."/>
            <person name="Uohara A."/>
            <person name="Ohji S."/>
            <person name="Ichikawa N."/>
        </authorList>
    </citation>
    <scope>NUCLEOTIDE SEQUENCE [LARGE SCALE GENOMIC DNA]</scope>
    <source>
        <strain evidence="1 2">NBRC 103071</strain>
    </source>
</reference>
<sequence>MRARACECGFSGCALGHTHGMSTVLKATDSADFLGLVPALAGFTPRQSIVLLPFQRSRAHGAMRIDLPHDDADIDEYVDTAIGLLSRVSGTDAVALVVYTDELPQHTRDGMILPETVVVEDLLSLAVESGLRIVDALCVMPCGWSGYIEDEPELHPLDEIPETPALPGIADVSGDQDAGADLPSVDLAEKERVGRALRDLSDVLAHEGSPHDVRENPQALAATLLLDDLPLFFETALERPENLPPFVSAALLWCLDRPTFRDAALLQWATDLPTGIRVLDAQLAFTHDGATVPSELGRLFIGQGDAPDPDRLRVALSLVRNVAARAPRAARTAPLTAAAWLSWALGRSTHAGRYLAAAGEIDSGYPLARLLSSLIDAAVLPEWTFRRGSGLDAG</sequence>
<gene>
    <name evidence="1" type="ORF">MAE01_06350</name>
</gene>
<protein>
    <recommendedName>
        <fullName evidence="3">DUF4192 domain-containing protein</fullName>
    </recommendedName>
</protein>
<dbReference type="Pfam" id="PF13830">
    <property type="entry name" value="DUF4192"/>
    <property type="match status" value="2"/>
</dbReference>
<dbReference type="InterPro" id="IPR025447">
    <property type="entry name" value="DUF4192"/>
</dbReference>
<keyword evidence="2" id="KW-1185">Reference proteome</keyword>
<evidence type="ECO:0000313" key="2">
    <source>
        <dbReference type="Proteomes" id="UP000321225"/>
    </source>
</evidence>
<evidence type="ECO:0008006" key="3">
    <source>
        <dbReference type="Google" id="ProtNLM"/>
    </source>
</evidence>
<name>A0A511ABC8_9MICO</name>
<proteinExistence type="predicted"/>
<dbReference type="Proteomes" id="UP000321225">
    <property type="component" value="Unassembled WGS sequence"/>
</dbReference>
<dbReference type="AlphaFoldDB" id="A0A511ABC8"/>
<dbReference type="EMBL" id="BJUW01000002">
    <property type="protein sequence ID" value="GEK85459.1"/>
    <property type="molecule type" value="Genomic_DNA"/>
</dbReference>
<evidence type="ECO:0000313" key="1">
    <source>
        <dbReference type="EMBL" id="GEK85459.1"/>
    </source>
</evidence>
<comment type="caution">
    <text evidence="1">The sequence shown here is derived from an EMBL/GenBank/DDBJ whole genome shotgun (WGS) entry which is preliminary data.</text>
</comment>